<evidence type="ECO:0000313" key="4">
    <source>
        <dbReference type="EMBL" id="AVV62246.1"/>
    </source>
</evidence>
<protein>
    <submittedName>
        <fullName evidence="4">Movement protein 1</fullName>
    </submittedName>
</protein>
<evidence type="ECO:0000256" key="2">
    <source>
        <dbReference type="ARBA" id="ARBA00023031"/>
    </source>
</evidence>
<dbReference type="Pfam" id="PF05318">
    <property type="entry name" value="Tombus_movement"/>
    <property type="match status" value="1"/>
</dbReference>
<keyword evidence="2" id="KW-0916">Viral movement protein</keyword>
<evidence type="ECO:0000256" key="1">
    <source>
        <dbReference type="ARBA" id="ARBA00022448"/>
    </source>
</evidence>
<dbReference type="InterPro" id="IPR007982">
    <property type="entry name" value="Tombusvirus_movement"/>
</dbReference>
<dbReference type="GO" id="GO:0046740">
    <property type="term" value="P:transport of virus in host, cell to cell"/>
    <property type="evidence" value="ECO:0007669"/>
    <property type="project" value="UniProtKB-KW"/>
</dbReference>
<sequence length="58" mass="6222">MDIPVDKDSVQPAGKRGKTKAKVDVAKNAVHKQAPSTTNGGNWVVVADKVEISINFNF</sequence>
<reference evidence="4" key="1">
    <citation type="submission" date="2017-03" db="EMBL/GenBank/DDBJ databases">
        <authorList>
            <person name="Afonso C.L."/>
            <person name="Miller P.J."/>
            <person name="Scott M.A."/>
            <person name="Spackman E."/>
            <person name="Goraichik I."/>
            <person name="Dimitrov K.M."/>
            <person name="Suarez D.L."/>
            <person name="Swayne D.E."/>
        </authorList>
    </citation>
    <scope>NUCLEOTIDE SEQUENCE</scope>
    <source>
        <strain evidence="4">Kr</strain>
    </source>
</reference>
<keyword evidence="1" id="KW-0813">Transport</keyword>
<accession>A0A2R4KNK8</accession>
<name>A0A2R4KNK8_9TOMB</name>
<proteinExistence type="predicted"/>
<organism evidence="4">
    <name type="scientific">Saguaro cactus virus</name>
    <dbReference type="NCBI Taxonomy" id="52274"/>
    <lineage>
        <taxon>Viruses</taxon>
        <taxon>Riboviria</taxon>
        <taxon>Orthornavirae</taxon>
        <taxon>Kitrinoviricota</taxon>
        <taxon>Tolucaviricetes</taxon>
        <taxon>Tolivirales</taxon>
        <taxon>Tombusviridae</taxon>
        <taxon>Procedovirinae</taxon>
        <taxon>Alphacarmovirus</taxon>
        <taxon>Alphacarmovirus cacti</taxon>
    </lineage>
</organism>
<dbReference type="EMBL" id="KY753855">
    <property type="protein sequence ID" value="AVV62246.1"/>
    <property type="molecule type" value="Genomic_RNA"/>
</dbReference>
<feature type="region of interest" description="Disordered" evidence="3">
    <location>
        <begin position="1"/>
        <end position="24"/>
    </location>
</feature>
<evidence type="ECO:0000256" key="3">
    <source>
        <dbReference type="SAM" id="MobiDB-lite"/>
    </source>
</evidence>